<dbReference type="PRINTS" id="PR00472">
    <property type="entry name" value="CASNKINASEII"/>
</dbReference>
<gene>
    <name evidence="4" type="ORF">FGO68_gene6707</name>
</gene>
<evidence type="ECO:0000313" key="4">
    <source>
        <dbReference type="EMBL" id="TNV80258.1"/>
    </source>
</evidence>
<feature type="compositionally biased region" description="Basic residues" evidence="3">
    <location>
        <begin position="357"/>
        <end position="367"/>
    </location>
</feature>
<evidence type="ECO:0000256" key="2">
    <source>
        <dbReference type="RuleBase" id="RU361268"/>
    </source>
</evidence>
<feature type="compositionally biased region" description="Acidic residues" evidence="3">
    <location>
        <begin position="17"/>
        <end position="28"/>
    </location>
</feature>
<dbReference type="OrthoDB" id="3971593at2759"/>
<organism evidence="4 5">
    <name type="scientific">Halteria grandinella</name>
    <dbReference type="NCBI Taxonomy" id="5974"/>
    <lineage>
        <taxon>Eukaryota</taxon>
        <taxon>Sar</taxon>
        <taxon>Alveolata</taxon>
        <taxon>Ciliophora</taxon>
        <taxon>Intramacronucleata</taxon>
        <taxon>Spirotrichea</taxon>
        <taxon>Stichotrichia</taxon>
        <taxon>Sporadotrichida</taxon>
        <taxon>Halteriidae</taxon>
        <taxon>Halteria</taxon>
    </lineage>
</organism>
<dbReference type="Gene3D" id="2.20.25.20">
    <property type="match status" value="1"/>
</dbReference>
<dbReference type="GO" id="GO:0005737">
    <property type="term" value="C:cytoplasm"/>
    <property type="evidence" value="ECO:0007669"/>
    <property type="project" value="TreeGrafter"/>
</dbReference>
<dbReference type="Pfam" id="PF01214">
    <property type="entry name" value="CK_II_beta"/>
    <property type="match status" value="1"/>
</dbReference>
<dbReference type="InterPro" id="IPR016149">
    <property type="entry name" value="Casein_kin_II_reg-sub_N"/>
</dbReference>
<comment type="caution">
    <text evidence="4">The sequence shown here is derived from an EMBL/GenBank/DDBJ whole genome shotgun (WGS) entry which is preliminary data.</text>
</comment>
<proteinExistence type="inferred from homology"/>
<keyword evidence="5" id="KW-1185">Reference proteome</keyword>
<feature type="region of interest" description="Disordered" evidence="3">
    <location>
        <begin position="1"/>
        <end position="41"/>
    </location>
</feature>
<dbReference type="GO" id="GO:0019887">
    <property type="term" value="F:protein kinase regulator activity"/>
    <property type="evidence" value="ECO:0007669"/>
    <property type="project" value="InterPro"/>
</dbReference>
<name>A0A8J8NRM0_HALGN</name>
<dbReference type="AlphaFoldDB" id="A0A8J8NRM0"/>
<dbReference type="EMBL" id="RRYP01007757">
    <property type="protein sequence ID" value="TNV80258.1"/>
    <property type="molecule type" value="Genomic_DNA"/>
</dbReference>
<dbReference type="InterPro" id="IPR035991">
    <property type="entry name" value="Casein_kinase_II_beta-like"/>
</dbReference>
<dbReference type="Proteomes" id="UP000785679">
    <property type="component" value="Unassembled WGS sequence"/>
</dbReference>
<feature type="compositionally biased region" description="Polar residues" evidence="3">
    <location>
        <begin position="1"/>
        <end position="16"/>
    </location>
</feature>
<protein>
    <recommendedName>
        <fullName evidence="2">Casein kinase II subunit beta</fullName>
        <shortName evidence="2">CK II beta</shortName>
    </recommendedName>
</protein>
<comment type="similarity">
    <text evidence="1 2">Belongs to the casein kinase 2 subunit beta family.</text>
</comment>
<dbReference type="FunFam" id="2.20.25.20:FF:000001">
    <property type="entry name" value="Casein kinase II subunit beta"/>
    <property type="match status" value="1"/>
</dbReference>
<dbReference type="Gene3D" id="1.10.1820.10">
    <property type="entry name" value="protein kinase ck2 holoenzyme, chain C, domain 1"/>
    <property type="match status" value="1"/>
</dbReference>
<accession>A0A8J8NRM0</accession>
<reference evidence="4" key="1">
    <citation type="submission" date="2019-06" db="EMBL/GenBank/DDBJ databases">
        <authorList>
            <person name="Zheng W."/>
        </authorList>
    </citation>
    <scope>NUCLEOTIDE SEQUENCE</scope>
    <source>
        <strain evidence="4">QDHG01</strain>
    </source>
</reference>
<dbReference type="InterPro" id="IPR000704">
    <property type="entry name" value="Casein_kinase_II_reg-sub"/>
</dbReference>
<dbReference type="SUPFAM" id="SSF57798">
    <property type="entry name" value="Casein kinase II beta subunit"/>
    <property type="match status" value="1"/>
</dbReference>
<dbReference type="PANTHER" id="PTHR11740:SF0">
    <property type="entry name" value="CASEIN KINASE II SUBUNIT BETA"/>
    <property type="match status" value="1"/>
</dbReference>
<sequence>MEDHNQQQLPVYNSDSGGDEQVDIDGLSEEMNGGAGGHPHHGGGGSGLGWIQWFCSLEGHEFLVDIDEDFIRDAFNIYGLQKTFPNKQKFKTCIKMILSPMAPNEEDLADEHFLELNQEASDMYGLIHSRYIVSPRGLSKVYQKYLQSVYGFCPRALCDKQKVLPVGLSDTLKTSRFKVYCPRCEEVYLPKFRSINIDGAYFGTSLPHIFLQHFPNAIIIPPKVYLYEPKIHGFNIYGKRGSKFYEPAQGTIKYIEDSLQQMEKEKLYQKLKEANSCSKSLSAENPKQQQAAIASQLKKLEEEKAAPKSAPARGRQLGGVGQRAQTATAEIVHVKVDEDDEATEVTAATTTSGSGKGGKKNKKKKNKQAGVSEASVV</sequence>
<dbReference type="GO" id="GO:0005956">
    <property type="term" value="C:protein kinase CK2 complex"/>
    <property type="evidence" value="ECO:0007669"/>
    <property type="project" value="UniProtKB-UniRule"/>
</dbReference>
<dbReference type="FunFam" id="1.10.1820.10:FF:000005">
    <property type="entry name" value="Casein kinase II subunit beta"/>
    <property type="match status" value="1"/>
</dbReference>
<evidence type="ECO:0000313" key="5">
    <source>
        <dbReference type="Proteomes" id="UP000785679"/>
    </source>
</evidence>
<dbReference type="SMART" id="SM01085">
    <property type="entry name" value="CK_II_beta"/>
    <property type="match status" value="1"/>
</dbReference>
<comment type="subunit">
    <text evidence="2">Tetramer of two alpha and two beta subunits.</text>
</comment>
<evidence type="ECO:0000256" key="3">
    <source>
        <dbReference type="SAM" id="MobiDB-lite"/>
    </source>
</evidence>
<feature type="region of interest" description="Disordered" evidence="3">
    <location>
        <begin position="300"/>
        <end position="377"/>
    </location>
</feature>
<evidence type="ECO:0000256" key="1">
    <source>
        <dbReference type="ARBA" id="ARBA00006941"/>
    </source>
</evidence>
<dbReference type="PANTHER" id="PTHR11740">
    <property type="entry name" value="CASEIN KINASE II SUBUNIT BETA"/>
    <property type="match status" value="1"/>
</dbReference>